<keyword evidence="2" id="KW-0472">Membrane</keyword>
<name>A0A8J5EZG0_ZINOF</name>
<sequence>MGIRLRRRRWILLALASAVSAYGAYRIYHLPSVARGRRKLSRVLAALSAAADAAASTAEAVSLVSSDLTLFLRSDSTDLPSSLKQITKIVRSDEFSDSVSRVSEALTTGIARGIQFGEHSAYPPVSEPRDGARFTDRIVDRLFSASGSGLVSVMAGSFARGLVMGFYQSESGDGEEGLDSQAVPRWVQLMCRDESRELIGNCVQLFVSTAVTVYLEKTMEINAFDEFFSGLTNPIHEAKMKDMLVSVCNGAVQTLVKTSHKVLTSSNSSHGNKTESSKLEEKSGAELARSFTLIEDGGGWVDQITSTLSVPGNRRFVLDVTGRITFETVRSFLDFVLWKMSDASRRGANGVKEELIRGLEVLRHLSARSIIIIAVCLCLCLHIYMRMPILTSDLVGNRYLGVQ</sequence>
<feature type="compositionally biased region" description="Basic and acidic residues" evidence="1">
    <location>
        <begin position="272"/>
        <end position="282"/>
    </location>
</feature>
<dbReference type="PANTHER" id="PTHR21477">
    <property type="entry name" value="ZGC:172139"/>
    <property type="match status" value="1"/>
</dbReference>
<gene>
    <name evidence="3" type="ORF">ZIOFF_064735</name>
</gene>
<proteinExistence type="predicted"/>
<keyword evidence="2" id="KW-0812">Transmembrane</keyword>
<dbReference type="Proteomes" id="UP000734854">
    <property type="component" value="Unassembled WGS sequence"/>
</dbReference>
<feature type="region of interest" description="Disordered" evidence="1">
    <location>
        <begin position="263"/>
        <end position="282"/>
    </location>
</feature>
<organism evidence="3 4">
    <name type="scientific">Zingiber officinale</name>
    <name type="common">Ginger</name>
    <name type="synonym">Amomum zingiber</name>
    <dbReference type="NCBI Taxonomy" id="94328"/>
    <lineage>
        <taxon>Eukaryota</taxon>
        <taxon>Viridiplantae</taxon>
        <taxon>Streptophyta</taxon>
        <taxon>Embryophyta</taxon>
        <taxon>Tracheophyta</taxon>
        <taxon>Spermatophyta</taxon>
        <taxon>Magnoliopsida</taxon>
        <taxon>Liliopsida</taxon>
        <taxon>Zingiberales</taxon>
        <taxon>Zingiberaceae</taxon>
        <taxon>Zingiber</taxon>
    </lineage>
</organism>
<comment type="caution">
    <text evidence="3">The sequence shown here is derived from an EMBL/GenBank/DDBJ whole genome shotgun (WGS) entry which is preliminary data.</text>
</comment>
<evidence type="ECO:0000313" key="4">
    <source>
        <dbReference type="Proteomes" id="UP000734854"/>
    </source>
</evidence>
<accession>A0A8J5EZG0</accession>
<protein>
    <recommendedName>
        <fullName evidence="5">Protein PHLOEM PROTEIN 2-LIKE A10</fullName>
    </recommendedName>
</protein>
<evidence type="ECO:0000256" key="2">
    <source>
        <dbReference type="SAM" id="Phobius"/>
    </source>
</evidence>
<evidence type="ECO:0000313" key="3">
    <source>
        <dbReference type="EMBL" id="KAG6475513.1"/>
    </source>
</evidence>
<dbReference type="OrthoDB" id="1641131at2759"/>
<keyword evidence="2" id="KW-1133">Transmembrane helix</keyword>
<dbReference type="PANTHER" id="PTHR21477:SF12">
    <property type="entry name" value="PROTEIN PHLOEM PROTEIN 2-LIKE A10"/>
    <property type="match status" value="1"/>
</dbReference>
<evidence type="ECO:0000256" key="1">
    <source>
        <dbReference type="SAM" id="MobiDB-lite"/>
    </source>
</evidence>
<feature type="transmembrane region" description="Helical" evidence="2">
    <location>
        <begin position="365"/>
        <end position="384"/>
    </location>
</feature>
<reference evidence="3 4" key="1">
    <citation type="submission" date="2020-08" db="EMBL/GenBank/DDBJ databases">
        <title>Plant Genome Project.</title>
        <authorList>
            <person name="Zhang R.-G."/>
        </authorList>
    </citation>
    <scope>NUCLEOTIDE SEQUENCE [LARGE SCALE GENOMIC DNA]</scope>
    <source>
        <tissue evidence="3">Rhizome</tissue>
    </source>
</reference>
<keyword evidence="4" id="KW-1185">Reference proteome</keyword>
<dbReference type="InterPro" id="IPR019141">
    <property type="entry name" value="DUF2045"/>
</dbReference>
<dbReference type="AlphaFoldDB" id="A0A8J5EZG0"/>
<evidence type="ECO:0008006" key="5">
    <source>
        <dbReference type="Google" id="ProtNLM"/>
    </source>
</evidence>
<dbReference type="EMBL" id="JACMSC010000018">
    <property type="protein sequence ID" value="KAG6475513.1"/>
    <property type="molecule type" value="Genomic_DNA"/>
</dbReference>